<gene>
    <name evidence="7" type="ORF">KC729_22200</name>
</gene>
<dbReference type="AlphaFoldDB" id="A0A956M3A3"/>
<dbReference type="InterPro" id="IPR017871">
    <property type="entry name" value="ABC_transporter-like_CS"/>
</dbReference>
<dbReference type="Pfam" id="PF00005">
    <property type="entry name" value="ABC_tran"/>
    <property type="match status" value="1"/>
</dbReference>
<keyword evidence="7" id="KW-0067">ATP-binding</keyword>
<evidence type="ECO:0000313" key="7">
    <source>
        <dbReference type="EMBL" id="MCA9730410.1"/>
    </source>
</evidence>
<evidence type="ECO:0000313" key="8">
    <source>
        <dbReference type="Proteomes" id="UP000697710"/>
    </source>
</evidence>
<dbReference type="SUPFAM" id="SSF52540">
    <property type="entry name" value="P-loop containing nucleoside triphosphate hydrolases"/>
    <property type="match status" value="1"/>
</dbReference>
<comment type="caution">
    <text evidence="7">The sequence shown here is derived from an EMBL/GenBank/DDBJ whole genome shotgun (WGS) entry which is preliminary data.</text>
</comment>
<dbReference type="InterPro" id="IPR003439">
    <property type="entry name" value="ABC_transporter-like_ATP-bd"/>
</dbReference>
<comment type="similarity">
    <text evidence="2">Belongs to the ABC transporter superfamily.</text>
</comment>
<dbReference type="PANTHER" id="PTHR43297">
    <property type="entry name" value="OLIGOPEPTIDE TRANSPORT ATP-BINDING PROTEIN APPD"/>
    <property type="match status" value="1"/>
</dbReference>
<dbReference type="Gene3D" id="3.40.50.300">
    <property type="entry name" value="P-loop containing nucleotide triphosphate hydrolases"/>
    <property type="match status" value="1"/>
</dbReference>
<keyword evidence="4" id="KW-1003">Cell membrane</keyword>
<keyword evidence="7" id="KW-0547">Nucleotide-binding</keyword>
<dbReference type="InterPro" id="IPR027417">
    <property type="entry name" value="P-loop_NTPase"/>
</dbReference>
<accession>A0A956M3A3</accession>
<dbReference type="InterPro" id="IPR050388">
    <property type="entry name" value="ABC_Ni/Peptide_Import"/>
</dbReference>
<evidence type="ECO:0000256" key="4">
    <source>
        <dbReference type="ARBA" id="ARBA00022475"/>
    </source>
</evidence>
<dbReference type="PANTHER" id="PTHR43297:SF2">
    <property type="entry name" value="DIPEPTIDE TRANSPORT ATP-BINDING PROTEIN DPPD"/>
    <property type="match status" value="1"/>
</dbReference>
<proteinExistence type="inferred from homology"/>
<dbReference type="EMBL" id="JAGQHR010001182">
    <property type="protein sequence ID" value="MCA9730410.1"/>
    <property type="molecule type" value="Genomic_DNA"/>
</dbReference>
<organism evidence="7 8">
    <name type="scientific">Eiseniibacteriota bacterium</name>
    <dbReference type="NCBI Taxonomy" id="2212470"/>
    <lineage>
        <taxon>Bacteria</taxon>
        <taxon>Candidatus Eiseniibacteriota</taxon>
    </lineage>
</organism>
<dbReference type="PROSITE" id="PS00211">
    <property type="entry name" value="ABC_TRANSPORTER_1"/>
    <property type="match status" value="1"/>
</dbReference>
<dbReference type="PROSITE" id="PS50893">
    <property type="entry name" value="ABC_TRANSPORTER_2"/>
    <property type="match status" value="1"/>
</dbReference>
<evidence type="ECO:0000256" key="5">
    <source>
        <dbReference type="ARBA" id="ARBA00023136"/>
    </source>
</evidence>
<keyword evidence="3" id="KW-0813">Transport</keyword>
<name>A0A956M3A3_UNCEI</name>
<evidence type="ECO:0000256" key="3">
    <source>
        <dbReference type="ARBA" id="ARBA00022448"/>
    </source>
</evidence>
<dbReference type="GO" id="GO:0005524">
    <property type="term" value="F:ATP binding"/>
    <property type="evidence" value="ECO:0007669"/>
    <property type="project" value="UniProtKB-KW"/>
</dbReference>
<evidence type="ECO:0000256" key="1">
    <source>
        <dbReference type="ARBA" id="ARBA00004370"/>
    </source>
</evidence>
<protein>
    <submittedName>
        <fullName evidence="7">ABC transporter ATP-binding protein</fullName>
    </submittedName>
</protein>
<feature type="domain" description="ABC transporter" evidence="6">
    <location>
        <begin position="3"/>
        <end position="187"/>
    </location>
</feature>
<dbReference type="GO" id="GO:0016887">
    <property type="term" value="F:ATP hydrolysis activity"/>
    <property type="evidence" value="ECO:0007669"/>
    <property type="project" value="InterPro"/>
</dbReference>
<comment type="subcellular location">
    <subcellularLocation>
        <location evidence="1">Membrane</location>
    </subcellularLocation>
</comment>
<dbReference type="CDD" id="cd03257">
    <property type="entry name" value="ABC_NikE_OppD_transporters"/>
    <property type="match status" value="1"/>
</dbReference>
<keyword evidence="5" id="KW-0472">Membrane</keyword>
<feature type="non-terminal residue" evidence="7">
    <location>
        <position position="1"/>
    </location>
</feature>
<evidence type="ECO:0000256" key="2">
    <source>
        <dbReference type="ARBA" id="ARBA00005417"/>
    </source>
</evidence>
<dbReference type="GO" id="GO:0016020">
    <property type="term" value="C:membrane"/>
    <property type="evidence" value="ECO:0007669"/>
    <property type="project" value="UniProtKB-SubCell"/>
</dbReference>
<evidence type="ECO:0000259" key="6">
    <source>
        <dbReference type="PROSITE" id="PS50893"/>
    </source>
</evidence>
<reference evidence="7" key="2">
    <citation type="journal article" date="2021" name="Microbiome">
        <title>Successional dynamics and alternative stable states in a saline activated sludge microbial community over 9 years.</title>
        <authorList>
            <person name="Wang Y."/>
            <person name="Ye J."/>
            <person name="Ju F."/>
            <person name="Liu L."/>
            <person name="Boyd J.A."/>
            <person name="Deng Y."/>
            <person name="Parks D.H."/>
            <person name="Jiang X."/>
            <person name="Yin X."/>
            <person name="Woodcroft B.J."/>
            <person name="Tyson G.W."/>
            <person name="Hugenholtz P."/>
            <person name="Polz M.F."/>
            <person name="Zhang T."/>
        </authorList>
    </citation>
    <scope>NUCLEOTIDE SEQUENCE</scope>
    <source>
        <strain evidence="7">HKST-UBA01</strain>
    </source>
</reference>
<sequence>ILFEGQELIGAPEQRLTEVRGDRIGMIFQEPMTSLNPLHTVERQIGETLLIHRGMDTHAARARILELLDLVGIRNPEQRLRSYPHQLSGGQRQRVMIAMALANEPDLLIADEPTTALDVTIQQQILELLSDLRERLGMALLLISHDLGIVRRMADRVAVMQGGRIVEQASNTDLFTQPQHLYTRELLDAEPRGRQEPIPETA</sequence>
<reference evidence="7" key="1">
    <citation type="submission" date="2020-04" db="EMBL/GenBank/DDBJ databases">
        <authorList>
            <person name="Zhang T."/>
        </authorList>
    </citation>
    <scope>NUCLEOTIDE SEQUENCE</scope>
    <source>
        <strain evidence="7">HKST-UBA01</strain>
    </source>
</reference>
<feature type="non-terminal residue" evidence="7">
    <location>
        <position position="202"/>
    </location>
</feature>
<dbReference type="Proteomes" id="UP000697710">
    <property type="component" value="Unassembled WGS sequence"/>
</dbReference>